<protein>
    <recommendedName>
        <fullName evidence="4">Teneurin-like YD-shell domain-containing protein</fullName>
    </recommendedName>
</protein>
<accession>A0ABQ1GBJ5</accession>
<proteinExistence type="predicted"/>
<dbReference type="EMBL" id="BMJA01000002">
    <property type="protein sequence ID" value="GGA40429.1"/>
    <property type="molecule type" value="Genomic_DNA"/>
</dbReference>
<sequence>MVISRAAFCIWCMLAFLASGVLHAQQSGAVTYVYTDPQGTPLAEADANGNITATYDYTPYGTTALGTPPKGPGYTGHVNDPETNLVYMQHRYYDPVTGHFLSVDPIATVPGNAFSFNRYDYVNNNPINHTDPDGRCADGVTCDQMVQSYGKWAAANPAEADKIGRDVGVPGVTAMLIASGAGEVVAVVRTAITINKALQDSSSSAPKLTDGQAKNLARFEKKFSANNRNVQVSNGKDGTIIMKNEVPGKVPGSKAVYEKSVDSSGKTTSATKTTYDPKGEVVHVKDKLSQ</sequence>
<evidence type="ECO:0000256" key="3">
    <source>
        <dbReference type="SAM" id="SignalP"/>
    </source>
</evidence>
<feature type="signal peptide" evidence="3">
    <location>
        <begin position="1"/>
        <end position="24"/>
    </location>
</feature>
<name>A0ABQ1GBJ5_9GAMM</name>
<feature type="domain" description="Teneurin-like YD-shell" evidence="4">
    <location>
        <begin position="21"/>
        <end position="127"/>
    </location>
</feature>
<dbReference type="InterPro" id="IPR056823">
    <property type="entry name" value="TEN-like_YD-shell"/>
</dbReference>
<evidence type="ECO:0000313" key="6">
    <source>
        <dbReference type="Proteomes" id="UP000620046"/>
    </source>
</evidence>
<keyword evidence="6" id="KW-1185">Reference proteome</keyword>
<keyword evidence="1" id="KW-0677">Repeat</keyword>
<dbReference type="NCBIfam" id="TIGR03696">
    <property type="entry name" value="Rhs_assc_core"/>
    <property type="match status" value="1"/>
</dbReference>
<evidence type="ECO:0000259" key="4">
    <source>
        <dbReference type="Pfam" id="PF25023"/>
    </source>
</evidence>
<dbReference type="Pfam" id="PF25023">
    <property type="entry name" value="TEN_YD-shell"/>
    <property type="match status" value="1"/>
</dbReference>
<dbReference type="PANTHER" id="PTHR32305:SF15">
    <property type="entry name" value="PROTEIN RHSA-RELATED"/>
    <property type="match status" value="1"/>
</dbReference>
<evidence type="ECO:0000313" key="5">
    <source>
        <dbReference type="EMBL" id="GGA40429.1"/>
    </source>
</evidence>
<dbReference type="Proteomes" id="UP000620046">
    <property type="component" value="Unassembled WGS sequence"/>
</dbReference>
<feature type="region of interest" description="Disordered" evidence="2">
    <location>
        <begin position="252"/>
        <end position="274"/>
    </location>
</feature>
<evidence type="ECO:0000256" key="1">
    <source>
        <dbReference type="ARBA" id="ARBA00022737"/>
    </source>
</evidence>
<keyword evidence="3" id="KW-0732">Signal</keyword>
<dbReference type="Gene3D" id="2.180.10.10">
    <property type="entry name" value="RHS repeat-associated core"/>
    <property type="match status" value="1"/>
</dbReference>
<organism evidence="5 6">
    <name type="scientific">Dyella nitratireducens</name>
    <dbReference type="NCBI Taxonomy" id="1849580"/>
    <lineage>
        <taxon>Bacteria</taxon>
        <taxon>Pseudomonadati</taxon>
        <taxon>Pseudomonadota</taxon>
        <taxon>Gammaproteobacteria</taxon>
        <taxon>Lysobacterales</taxon>
        <taxon>Rhodanobacteraceae</taxon>
        <taxon>Dyella</taxon>
    </lineage>
</organism>
<evidence type="ECO:0000256" key="2">
    <source>
        <dbReference type="SAM" id="MobiDB-lite"/>
    </source>
</evidence>
<feature type="compositionally biased region" description="Low complexity" evidence="2">
    <location>
        <begin position="263"/>
        <end position="274"/>
    </location>
</feature>
<feature type="chain" id="PRO_5047244082" description="Teneurin-like YD-shell domain-containing protein" evidence="3">
    <location>
        <begin position="25"/>
        <end position="290"/>
    </location>
</feature>
<dbReference type="PANTHER" id="PTHR32305">
    <property type="match status" value="1"/>
</dbReference>
<dbReference type="InterPro" id="IPR050708">
    <property type="entry name" value="T6SS_VgrG/RHS"/>
</dbReference>
<reference evidence="6" key="1">
    <citation type="journal article" date="2019" name="Int. J. Syst. Evol. Microbiol.">
        <title>The Global Catalogue of Microorganisms (GCM) 10K type strain sequencing project: providing services to taxonomists for standard genome sequencing and annotation.</title>
        <authorList>
            <consortium name="The Broad Institute Genomics Platform"/>
            <consortium name="The Broad Institute Genome Sequencing Center for Infectious Disease"/>
            <person name="Wu L."/>
            <person name="Ma J."/>
        </authorList>
    </citation>
    <scope>NUCLEOTIDE SEQUENCE [LARGE SCALE GENOMIC DNA]</scope>
    <source>
        <strain evidence="6">CGMCC 1.15439</strain>
    </source>
</reference>
<comment type="caution">
    <text evidence="5">The sequence shown here is derived from an EMBL/GenBank/DDBJ whole genome shotgun (WGS) entry which is preliminary data.</text>
</comment>
<dbReference type="InterPro" id="IPR022385">
    <property type="entry name" value="Rhs_assc_core"/>
</dbReference>
<gene>
    <name evidence="5" type="ORF">GCM10010981_32050</name>
</gene>